<evidence type="ECO:0000259" key="12">
    <source>
        <dbReference type="Pfam" id="PF13288"/>
    </source>
</evidence>
<dbReference type="FunFam" id="3.40.50.720:FF:000045">
    <property type="entry name" value="1-deoxy-D-xylulose 5-phosphate reductoisomerase"/>
    <property type="match status" value="1"/>
</dbReference>
<feature type="domain" description="1-deoxy-D-xylulose 5-phosphate reductoisomerase N-terminal" evidence="10">
    <location>
        <begin position="4"/>
        <end position="123"/>
    </location>
</feature>
<dbReference type="GO" id="GO:0070402">
    <property type="term" value="F:NADPH binding"/>
    <property type="evidence" value="ECO:0007669"/>
    <property type="project" value="InterPro"/>
</dbReference>
<feature type="binding site" evidence="9">
    <location>
        <position position="10"/>
    </location>
    <ligand>
        <name>NADPH</name>
        <dbReference type="ChEBI" id="CHEBI:57783"/>
    </ligand>
</feature>
<keyword evidence="9" id="KW-0460">Magnesium</keyword>
<evidence type="ECO:0000256" key="6">
    <source>
        <dbReference type="ARBA" id="ARBA00023211"/>
    </source>
</evidence>
<dbReference type="GO" id="GO:0051484">
    <property type="term" value="P:isopentenyl diphosphate biosynthetic process, methylerythritol 4-phosphate pathway involved in terpenoid biosynthetic process"/>
    <property type="evidence" value="ECO:0007669"/>
    <property type="project" value="UniProtKB-ARBA"/>
</dbReference>
<feature type="binding site" evidence="9">
    <location>
        <position position="38"/>
    </location>
    <ligand>
        <name>NADPH</name>
        <dbReference type="ChEBI" id="CHEBI:57783"/>
    </ligand>
</feature>
<dbReference type="InterPro" id="IPR013512">
    <property type="entry name" value="DXP_reductoisomerase_N"/>
</dbReference>
<evidence type="ECO:0000313" key="13">
    <source>
        <dbReference type="EMBL" id="HFK23877.1"/>
    </source>
</evidence>
<feature type="binding site" evidence="9">
    <location>
        <position position="210"/>
    </location>
    <ligand>
        <name>Mn(2+)</name>
        <dbReference type="ChEBI" id="CHEBI:29035"/>
    </ligand>
</feature>
<feature type="binding site" evidence="9">
    <location>
        <position position="11"/>
    </location>
    <ligand>
        <name>NADPH</name>
        <dbReference type="ChEBI" id="CHEBI:57783"/>
    </ligand>
</feature>
<feature type="binding site" evidence="9">
    <location>
        <position position="144"/>
    </location>
    <ligand>
        <name>1-deoxy-D-xylulose 5-phosphate</name>
        <dbReference type="ChEBI" id="CHEBI:57792"/>
    </ligand>
</feature>
<dbReference type="GO" id="GO:0030145">
    <property type="term" value="F:manganese ion binding"/>
    <property type="evidence" value="ECO:0007669"/>
    <property type="project" value="TreeGrafter"/>
</dbReference>
<dbReference type="PIRSF" id="PIRSF006205">
    <property type="entry name" value="Dxp_reductismrs"/>
    <property type="match status" value="1"/>
</dbReference>
<feature type="binding site" evidence="9">
    <location>
        <position position="206"/>
    </location>
    <ligand>
        <name>1-deoxy-D-xylulose 5-phosphate</name>
        <dbReference type="ChEBI" id="CHEBI:57792"/>
    </ligand>
</feature>
<dbReference type="GO" id="GO:0030604">
    <property type="term" value="F:1-deoxy-D-xylulose-5-phosphate reductoisomerase activity"/>
    <property type="evidence" value="ECO:0007669"/>
    <property type="project" value="UniProtKB-UniRule"/>
</dbReference>
<keyword evidence="6 9" id="KW-0464">Manganese</keyword>
<comment type="caution">
    <text evidence="13">The sequence shown here is derived from an EMBL/GenBank/DDBJ whole genome shotgun (WGS) entry which is preliminary data.</text>
</comment>
<keyword evidence="4 9" id="KW-0521">NADP</keyword>
<feature type="binding site" evidence="9">
    <location>
        <position position="116"/>
    </location>
    <ligand>
        <name>1-deoxy-D-xylulose 5-phosphate</name>
        <dbReference type="ChEBI" id="CHEBI:57792"/>
    </ligand>
</feature>
<dbReference type="InterPro" id="IPR003821">
    <property type="entry name" value="DXP_reductoisomerase"/>
</dbReference>
<organism evidence="13">
    <name type="scientific">candidate division WOR-3 bacterium</name>
    <dbReference type="NCBI Taxonomy" id="2052148"/>
    <lineage>
        <taxon>Bacteria</taxon>
        <taxon>Bacteria division WOR-3</taxon>
    </lineage>
</organism>
<keyword evidence="5 9" id="KW-0560">Oxidoreductase</keyword>
<feature type="binding site" evidence="9">
    <location>
        <position position="143"/>
    </location>
    <ligand>
        <name>1-deoxy-D-xylulose 5-phosphate</name>
        <dbReference type="ChEBI" id="CHEBI:57792"/>
    </ligand>
</feature>
<feature type="binding site" evidence="9">
    <location>
        <position position="144"/>
    </location>
    <ligand>
        <name>Mn(2+)</name>
        <dbReference type="ChEBI" id="CHEBI:29035"/>
    </ligand>
</feature>
<dbReference type="HAMAP" id="MF_00183">
    <property type="entry name" value="DXP_reductoisom"/>
    <property type="match status" value="1"/>
</dbReference>
<dbReference type="UniPathway" id="UPA00056">
    <property type="reaction ID" value="UER00092"/>
</dbReference>
<evidence type="ECO:0000256" key="4">
    <source>
        <dbReference type="ARBA" id="ARBA00022857"/>
    </source>
</evidence>
<proteinExistence type="inferred from homology"/>
<feature type="binding site" evidence="9">
    <location>
        <position position="201"/>
    </location>
    <ligand>
        <name>1-deoxy-D-xylulose 5-phosphate</name>
        <dbReference type="ChEBI" id="CHEBI:57792"/>
    </ligand>
</feature>
<evidence type="ECO:0000256" key="1">
    <source>
        <dbReference type="ARBA" id="ARBA00005094"/>
    </source>
</evidence>
<comment type="caution">
    <text evidence="9">Lacks conserved residue(s) required for the propagation of feature annotation.</text>
</comment>
<reference evidence="13" key="1">
    <citation type="journal article" date="2020" name="mSystems">
        <title>Genome- and Community-Level Interaction Insights into Carbon Utilization and Element Cycling Functions of Hydrothermarchaeota in Hydrothermal Sediment.</title>
        <authorList>
            <person name="Zhou Z."/>
            <person name="Liu Y."/>
            <person name="Xu W."/>
            <person name="Pan J."/>
            <person name="Luo Z.H."/>
            <person name="Li M."/>
        </authorList>
    </citation>
    <scope>NUCLEOTIDE SEQUENCE [LARGE SCALE GENOMIC DNA]</scope>
    <source>
        <strain evidence="13">SpSt-464</strain>
    </source>
</reference>
<dbReference type="NCBIfam" id="TIGR00243">
    <property type="entry name" value="Dxr"/>
    <property type="match status" value="1"/>
</dbReference>
<feature type="domain" description="1-deoxy-D-xylulose 5-phosphate reductoisomerase C-terminal" evidence="11">
    <location>
        <begin position="138"/>
        <end position="218"/>
    </location>
</feature>
<evidence type="ECO:0000256" key="9">
    <source>
        <dbReference type="HAMAP-Rule" id="MF_00183"/>
    </source>
</evidence>
<feature type="binding site" evidence="9">
    <location>
        <position position="188"/>
    </location>
    <ligand>
        <name>1-deoxy-D-xylulose 5-phosphate</name>
        <dbReference type="ChEBI" id="CHEBI:57792"/>
    </ligand>
</feature>
<feature type="domain" description="DXP reductoisomerase C-terminal" evidence="12">
    <location>
        <begin position="250"/>
        <end position="367"/>
    </location>
</feature>
<dbReference type="GO" id="GO:0016853">
    <property type="term" value="F:isomerase activity"/>
    <property type="evidence" value="ECO:0007669"/>
    <property type="project" value="UniProtKB-KW"/>
</dbReference>
<dbReference type="InterPro" id="IPR036169">
    <property type="entry name" value="DXPR_C_sf"/>
</dbReference>
<comment type="cofactor">
    <cofactor evidence="9">
        <name>Mg(2+)</name>
        <dbReference type="ChEBI" id="CHEBI:18420"/>
    </cofactor>
    <cofactor evidence="9">
        <name>Mn(2+)</name>
        <dbReference type="ChEBI" id="CHEBI:29035"/>
    </cofactor>
</comment>
<dbReference type="Pfam" id="PF13288">
    <property type="entry name" value="DXPR_C"/>
    <property type="match status" value="1"/>
</dbReference>
<comment type="catalytic activity">
    <reaction evidence="8">
        <text>2-C-methyl-D-erythritol 4-phosphate + NADP(+) = 1-deoxy-D-xylulose 5-phosphate + NADPH + H(+)</text>
        <dbReference type="Rhea" id="RHEA:13717"/>
        <dbReference type="ChEBI" id="CHEBI:15378"/>
        <dbReference type="ChEBI" id="CHEBI:57783"/>
        <dbReference type="ChEBI" id="CHEBI:57792"/>
        <dbReference type="ChEBI" id="CHEBI:58262"/>
        <dbReference type="ChEBI" id="CHEBI:58349"/>
        <dbReference type="EC" id="1.1.1.267"/>
    </reaction>
    <physiologicalReaction direction="right-to-left" evidence="8">
        <dbReference type="Rhea" id="RHEA:13719"/>
    </physiologicalReaction>
</comment>
<evidence type="ECO:0000259" key="10">
    <source>
        <dbReference type="Pfam" id="PF02670"/>
    </source>
</evidence>
<dbReference type="Pfam" id="PF08436">
    <property type="entry name" value="DXP_redisom_C"/>
    <property type="match status" value="1"/>
</dbReference>
<comment type="pathway">
    <text evidence="1 9">Isoprenoid biosynthesis; isopentenyl diphosphate biosynthesis via DXP pathway; isopentenyl diphosphate from 1-deoxy-D-xylulose 5-phosphate: step 1/6.</text>
</comment>
<gene>
    <name evidence="9" type="primary">dxr</name>
    <name evidence="13" type="ORF">ENS15_04420</name>
</gene>
<keyword evidence="3 9" id="KW-0479">Metal-binding</keyword>
<feature type="binding site" evidence="9">
    <location>
        <position position="117"/>
    </location>
    <ligand>
        <name>NADPH</name>
        <dbReference type="ChEBI" id="CHEBI:57783"/>
    </ligand>
</feature>
<dbReference type="SUPFAM" id="SSF55347">
    <property type="entry name" value="Glyceraldehyde-3-phosphate dehydrogenase-like, C-terminal domain"/>
    <property type="match status" value="1"/>
</dbReference>
<keyword evidence="13" id="KW-0413">Isomerase</keyword>
<keyword evidence="7 9" id="KW-0414">Isoprene biosynthesis</keyword>
<dbReference type="Pfam" id="PF02670">
    <property type="entry name" value="DXP_reductoisom"/>
    <property type="match status" value="1"/>
</dbReference>
<evidence type="ECO:0000256" key="5">
    <source>
        <dbReference type="ARBA" id="ARBA00023002"/>
    </source>
</evidence>
<dbReference type="InterPro" id="IPR013644">
    <property type="entry name" value="DXP_reductoisomerase_C"/>
</dbReference>
<sequence length="376" mass="42420">MKRIIILGATGSIGKSTLNVVKKYPERFKIVGITANRNKEQLLKIAKDFSVKNVGLYNESFVIEGKNKKNIDCDVNSYFVNKLDYDIIVNALVGSIGFYPTYYGIKRGKTIALANKETIVSYGEIIKKELKKNKRAVIKPVDSEHSALWQLLSFIDRKKVKKCFITASGGVPFKTKKDDLTLDEVLKHPVWNMGVKVTVDSSTMVNKGLEIIEACRLFSLEPDMVGVMIHPNSLVHAIVLLKDGTYISHMAYPDMILPIEYALLHPDRGETPSIKMFDENVNLNLSFHPAPVEKYKSLKLAYMAIKMGGNMPAVFNASNEKAVELFVRGEIKFNQIVGLIERVMKKIKFVKKVTIENIQESEKEAKRLTEIFGEKL</sequence>
<name>A0A7C3N5R9_UNCW3</name>
<feature type="binding site" evidence="9">
    <location>
        <position position="142"/>
    </location>
    <ligand>
        <name>Mn(2+)</name>
        <dbReference type="ChEBI" id="CHEBI:29035"/>
    </ligand>
</feature>
<accession>A0A7C3N5R9</accession>
<dbReference type="AlphaFoldDB" id="A0A7C3N5R9"/>
<dbReference type="PANTHER" id="PTHR30525:SF0">
    <property type="entry name" value="1-DEOXY-D-XYLULOSE 5-PHOSPHATE REDUCTOISOMERASE, CHLOROPLASTIC"/>
    <property type="match status" value="1"/>
</dbReference>
<evidence type="ECO:0000256" key="7">
    <source>
        <dbReference type="ARBA" id="ARBA00023229"/>
    </source>
</evidence>
<dbReference type="EMBL" id="DSTT01000005">
    <property type="protein sequence ID" value="HFK23877.1"/>
    <property type="molecule type" value="Genomic_DNA"/>
</dbReference>
<evidence type="ECO:0000256" key="8">
    <source>
        <dbReference type="ARBA" id="ARBA00048543"/>
    </source>
</evidence>
<feature type="binding site" evidence="9">
    <location>
        <position position="194"/>
    </location>
    <ligand>
        <name>NADPH</name>
        <dbReference type="ChEBI" id="CHEBI:57783"/>
    </ligand>
</feature>
<dbReference type="Gene3D" id="1.10.1740.10">
    <property type="match status" value="1"/>
</dbReference>
<dbReference type="SUPFAM" id="SSF51735">
    <property type="entry name" value="NAD(P)-binding Rossmann-fold domains"/>
    <property type="match status" value="1"/>
</dbReference>
<evidence type="ECO:0000259" key="11">
    <source>
        <dbReference type="Pfam" id="PF08436"/>
    </source>
</evidence>
<dbReference type="Gene3D" id="3.40.50.720">
    <property type="entry name" value="NAD(P)-binding Rossmann-like Domain"/>
    <property type="match status" value="1"/>
</dbReference>
<feature type="binding site" evidence="9">
    <location>
        <position position="115"/>
    </location>
    <ligand>
        <name>NADPH</name>
        <dbReference type="ChEBI" id="CHEBI:57783"/>
    </ligand>
</feature>
<comment type="similarity">
    <text evidence="2 9">Belongs to the DXR family.</text>
</comment>
<evidence type="ECO:0000256" key="2">
    <source>
        <dbReference type="ARBA" id="ARBA00006825"/>
    </source>
</evidence>
<dbReference type="PANTHER" id="PTHR30525">
    <property type="entry name" value="1-DEOXY-D-XYLULOSE 5-PHOSPHATE REDUCTOISOMERASE"/>
    <property type="match status" value="1"/>
</dbReference>
<feature type="binding site" evidence="9">
    <location>
        <position position="12"/>
    </location>
    <ligand>
        <name>NADPH</name>
        <dbReference type="ChEBI" id="CHEBI:57783"/>
    </ligand>
</feature>
<dbReference type="EC" id="1.1.1.267" evidence="9"/>
<feature type="binding site" evidence="9">
    <location>
        <position position="37"/>
    </location>
    <ligand>
        <name>NADPH</name>
        <dbReference type="ChEBI" id="CHEBI:57783"/>
    </ligand>
</feature>
<evidence type="ECO:0000256" key="3">
    <source>
        <dbReference type="ARBA" id="ARBA00022723"/>
    </source>
</evidence>
<dbReference type="InterPro" id="IPR036291">
    <property type="entry name" value="NAD(P)-bd_dom_sf"/>
</dbReference>
<dbReference type="InterPro" id="IPR026877">
    <property type="entry name" value="DXPR_C"/>
</dbReference>
<feature type="binding site" evidence="9">
    <location>
        <position position="168"/>
    </location>
    <ligand>
        <name>1-deoxy-D-xylulose 5-phosphate</name>
        <dbReference type="ChEBI" id="CHEBI:57792"/>
    </ligand>
</feature>
<comment type="function">
    <text evidence="9">Catalyzes the NADPH-dependent rearrangement and reduction of 1-deoxy-D-xylulose-5-phosphate (DXP) to 2-C-methyl-D-erythritol 4-phosphate (MEP).</text>
</comment>
<feature type="binding site" evidence="9">
    <location>
        <position position="207"/>
    </location>
    <ligand>
        <name>1-deoxy-D-xylulose 5-phosphate</name>
        <dbReference type="ChEBI" id="CHEBI:57792"/>
    </ligand>
</feature>
<feature type="binding site" evidence="9">
    <location>
        <position position="13"/>
    </location>
    <ligand>
        <name>NADPH</name>
        <dbReference type="ChEBI" id="CHEBI:57783"/>
    </ligand>
</feature>
<dbReference type="SUPFAM" id="SSF69055">
    <property type="entry name" value="1-deoxy-D-xylulose-5-phosphate reductoisomerase, C-terminal domain"/>
    <property type="match status" value="1"/>
</dbReference>
<protein>
    <recommendedName>
        <fullName evidence="9">1-deoxy-D-xylulose 5-phosphate reductoisomerase</fullName>
        <shortName evidence="9">DXP reductoisomerase</shortName>
        <ecNumber evidence="9">1.1.1.267</ecNumber>
    </recommendedName>
    <alternativeName>
        <fullName evidence="9">1-deoxyxylulose-5-phosphate reductoisomerase</fullName>
    </alternativeName>
    <alternativeName>
        <fullName evidence="9">2-C-methyl-D-erythritol 4-phosphate synthase</fullName>
    </alternativeName>
</protein>
<feature type="binding site" evidence="9">
    <location>
        <position position="210"/>
    </location>
    <ligand>
        <name>1-deoxy-D-xylulose 5-phosphate</name>
        <dbReference type="ChEBI" id="CHEBI:57792"/>
    </ligand>
</feature>